<protein>
    <submittedName>
        <fullName evidence="5">PD-(D/E)XK nuclease family protein</fullName>
    </submittedName>
</protein>
<name>A0A7T4PJL5_9ACTN</name>
<evidence type="ECO:0000256" key="1">
    <source>
        <dbReference type="ARBA" id="ARBA00022763"/>
    </source>
</evidence>
<dbReference type="GO" id="GO:0004386">
    <property type="term" value="F:helicase activity"/>
    <property type="evidence" value="ECO:0007669"/>
    <property type="project" value="UniProtKB-KW"/>
</dbReference>
<dbReference type="Proteomes" id="UP000596130">
    <property type="component" value="Chromosome"/>
</dbReference>
<sequence length="525" mass="58190">MRPNLVGRAHILKISATDVQERSSTCGMGGALKVRPDVVSPEWRRRRDDTHPFLGGVIREAACALHDDPRVETWEGTHAAIREKLAAVPLHPATRRYAEHAIANYLEVHEVLSAETPGLEFRCFDPKVFPEPSGTLTVWAPLYESPHGIREIRKIRMGSVRAKPKEPDRWTVVAAHVAGLFPPQRALSLIRVVEIGLNDASYQVLFEATPEVVRSTFTTVALPHLQKIISADSVHPGTFCKDCKIAGCCDALDKWDGFLGQPTPGAATRSVSARDIELYDICPAQWFLTYSQFVPKKTAPGAASHRGRLVHEWIATAHSRTQKCTLEDIGDFREQETRTGTMSEDEYAEIQPYLAQHVEICPLNTGSQIISIEAPLYGYDASADVIIASTPDMIFVDGDGSLVIRETKTTSREIPEDSAGAFDQFFASAWLLNLFASGYRGPYQSTSARLELEVISTSESNVFTWDLADAGVLRMAKKEVRLRAKSWHRDTTWEANPGKHCTWCPVKSWCPEAPTEDAVDADALD</sequence>
<dbReference type="Gene3D" id="3.90.320.10">
    <property type="match status" value="1"/>
</dbReference>
<reference evidence="5 6" key="1">
    <citation type="submission" date="2020-12" db="EMBL/GenBank/DDBJ databases">
        <title>Identification and biosynthesis of polyene macrolides produced by Streptomyces alfalfae Men-myco-93-63.</title>
        <authorList>
            <person name="Liu D."/>
            <person name="Li Y."/>
            <person name="Liu L."/>
            <person name="Han X."/>
            <person name="Shen F."/>
        </authorList>
    </citation>
    <scope>NUCLEOTIDE SEQUENCE [LARGE SCALE GENOMIC DNA]</scope>
    <source>
        <strain evidence="5 6">Men-myco-93-63</strain>
    </source>
</reference>
<gene>
    <name evidence="5" type="ORF">I8755_25590</name>
</gene>
<keyword evidence="2" id="KW-0347">Helicase</keyword>
<feature type="domain" description="PD-(D/E)XK endonuclease-like" evidence="4">
    <location>
        <begin position="271"/>
        <end position="511"/>
    </location>
</feature>
<keyword evidence="2" id="KW-0547">Nucleotide-binding</keyword>
<evidence type="ECO:0000313" key="5">
    <source>
        <dbReference type="EMBL" id="QQC91403.1"/>
    </source>
</evidence>
<keyword evidence="2" id="KW-0067">ATP-binding</keyword>
<dbReference type="InterPro" id="IPR011604">
    <property type="entry name" value="PDDEXK-like_dom_sf"/>
</dbReference>
<organism evidence="5 6">
    <name type="scientific">Streptomyces alfalfae</name>
    <dbReference type="NCBI Taxonomy" id="1642299"/>
    <lineage>
        <taxon>Bacteria</taxon>
        <taxon>Bacillati</taxon>
        <taxon>Actinomycetota</taxon>
        <taxon>Actinomycetes</taxon>
        <taxon>Kitasatosporales</taxon>
        <taxon>Streptomycetaceae</taxon>
        <taxon>Streptomyces</taxon>
    </lineage>
</organism>
<dbReference type="GO" id="GO:0006281">
    <property type="term" value="P:DNA repair"/>
    <property type="evidence" value="ECO:0007669"/>
    <property type="project" value="UniProtKB-KW"/>
</dbReference>
<dbReference type="RefSeq" id="WP_198503640.1">
    <property type="nucleotide sequence ID" value="NZ_CP065959.1"/>
</dbReference>
<dbReference type="EMBL" id="CP065959">
    <property type="protein sequence ID" value="QQC91403.1"/>
    <property type="molecule type" value="Genomic_DNA"/>
</dbReference>
<dbReference type="InterPro" id="IPR038726">
    <property type="entry name" value="PDDEXK_AddAB-type"/>
</dbReference>
<proteinExistence type="predicted"/>
<evidence type="ECO:0000259" key="4">
    <source>
        <dbReference type="Pfam" id="PF12705"/>
    </source>
</evidence>
<keyword evidence="2" id="KW-0378">Hydrolase</keyword>
<keyword evidence="3" id="KW-0234">DNA repair</keyword>
<evidence type="ECO:0000256" key="3">
    <source>
        <dbReference type="ARBA" id="ARBA00023204"/>
    </source>
</evidence>
<evidence type="ECO:0000313" key="6">
    <source>
        <dbReference type="Proteomes" id="UP000596130"/>
    </source>
</evidence>
<accession>A0A7T4PJL5</accession>
<evidence type="ECO:0000256" key="2">
    <source>
        <dbReference type="ARBA" id="ARBA00022806"/>
    </source>
</evidence>
<dbReference type="Pfam" id="PF12705">
    <property type="entry name" value="PDDEXK_1"/>
    <property type="match status" value="1"/>
</dbReference>
<dbReference type="AlphaFoldDB" id="A0A7T4PJL5"/>
<keyword evidence="1" id="KW-0227">DNA damage</keyword>